<dbReference type="EMBL" id="CP036525">
    <property type="protein sequence ID" value="QDT03323.1"/>
    <property type="molecule type" value="Genomic_DNA"/>
</dbReference>
<keyword evidence="1" id="KW-1133">Transmembrane helix</keyword>
<gene>
    <name evidence="2" type="ORF">K227x_17050</name>
</gene>
<sequence>MLWDRSVLTQLGFGIHLLVLVVYCVATVDSDRSPTSMMAGIDPWLHIAMGVCSVVGFVLVFAMTITRTAWPLHQRACLVGMDLVLIGFAAFISQGFGALIQ</sequence>
<feature type="transmembrane region" description="Helical" evidence="1">
    <location>
        <begin position="77"/>
        <end position="100"/>
    </location>
</feature>
<reference evidence="2 3" key="1">
    <citation type="submission" date="2019-02" db="EMBL/GenBank/DDBJ databases">
        <title>Deep-cultivation of Planctomycetes and their phenomic and genomic characterization uncovers novel biology.</title>
        <authorList>
            <person name="Wiegand S."/>
            <person name="Jogler M."/>
            <person name="Boedeker C."/>
            <person name="Pinto D."/>
            <person name="Vollmers J."/>
            <person name="Rivas-Marin E."/>
            <person name="Kohn T."/>
            <person name="Peeters S.H."/>
            <person name="Heuer A."/>
            <person name="Rast P."/>
            <person name="Oberbeckmann S."/>
            <person name="Bunk B."/>
            <person name="Jeske O."/>
            <person name="Meyerdierks A."/>
            <person name="Storesund J.E."/>
            <person name="Kallscheuer N."/>
            <person name="Luecker S."/>
            <person name="Lage O.M."/>
            <person name="Pohl T."/>
            <person name="Merkel B.J."/>
            <person name="Hornburger P."/>
            <person name="Mueller R.-W."/>
            <person name="Bruemmer F."/>
            <person name="Labrenz M."/>
            <person name="Spormann A.M."/>
            <person name="Op den Camp H."/>
            <person name="Overmann J."/>
            <person name="Amann R."/>
            <person name="Jetten M.S.M."/>
            <person name="Mascher T."/>
            <person name="Medema M.H."/>
            <person name="Devos D.P."/>
            <person name="Kaster A.-K."/>
            <person name="Ovreas L."/>
            <person name="Rohde M."/>
            <person name="Galperin M.Y."/>
            <person name="Jogler C."/>
        </authorList>
    </citation>
    <scope>NUCLEOTIDE SEQUENCE [LARGE SCALE GENOMIC DNA]</scope>
    <source>
        <strain evidence="2 3">K22_7</strain>
    </source>
</reference>
<proteinExistence type="predicted"/>
<feature type="transmembrane region" description="Helical" evidence="1">
    <location>
        <begin position="7"/>
        <end position="28"/>
    </location>
</feature>
<keyword evidence="3" id="KW-1185">Reference proteome</keyword>
<evidence type="ECO:0000313" key="2">
    <source>
        <dbReference type="EMBL" id="QDT03323.1"/>
    </source>
</evidence>
<evidence type="ECO:0000256" key="1">
    <source>
        <dbReference type="SAM" id="Phobius"/>
    </source>
</evidence>
<keyword evidence="1" id="KW-0812">Transmembrane</keyword>
<dbReference type="Proteomes" id="UP000318538">
    <property type="component" value="Chromosome"/>
</dbReference>
<feature type="transmembrane region" description="Helical" evidence="1">
    <location>
        <begin position="44"/>
        <end position="65"/>
    </location>
</feature>
<accession>A0A517N857</accession>
<name>A0A517N857_9BACT</name>
<evidence type="ECO:0000313" key="3">
    <source>
        <dbReference type="Proteomes" id="UP000318538"/>
    </source>
</evidence>
<keyword evidence="1" id="KW-0472">Membrane</keyword>
<dbReference type="KEGG" id="rlc:K227x_17050"/>
<protein>
    <submittedName>
        <fullName evidence="2">Uncharacterized protein</fullName>
    </submittedName>
</protein>
<dbReference type="AlphaFoldDB" id="A0A517N857"/>
<organism evidence="2 3">
    <name type="scientific">Rubripirellula lacrimiformis</name>
    <dbReference type="NCBI Taxonomy" id="1930273"/>
    <lineage>
        <taxon>Bacteria</taxon>
        <taxon>Pseudomonadati</taxon>
        <taxon>Planctomycetota</taxon>
        <taxon>Planctomycetia</taxon>
        <taxon>Pirellulales</taxon>
        <taxon>Pirellulaceae</taxon>
        <taxon>Rubripirellula</taxon>
    </lineage>
</organism>